<sequence length="63" mass="6669">MASAASIDATRPLVSTIPNASCVIFLLPALLPSHRSHRGDQVSCPQILFLRIRDASLPTGPST</sequence>
<dbReference type="Proteomes" id="UP000003494">
    <property type="component" value="Unassembled WGS sequence"/>
</dbReference>
<accession>C4G9J2</accession>
<organism evidence="1 2">
    <name type="scientific">Shuttleworthella satelles DSM 14600</name>
    <dbReference type="NCBI Taxonomy" id="626523"/>
    <lineage>
        <taxon>Bacteria</taxon>
        <taxon>Bacillati</taxon>
        <taxon>Bacillota</taxon>
        <taxon>Clostridia</taxon>
        <taxon>Lachnospirales</taxon>
        <taxon>Lachnospiraceae</taxon>
        <taxon>Shuttleworthella</taxon>
    </lineage>
</organism>
<proteinExistence type="predicted"/>
<dbReference type="HOGENOM" id="CLU_2883463_0_0_9"/>
<comment type="caution">
    <text evidence="1">The sequence shown here is derived from an EMBL/GenBank/DDBJ whole genome shotgun (WGS) entry which is preliminary data.</text>
</comment>
<dbReference type="EMBL" id="ACIP02000001">
    <property type="protein sequence ID" value="EEP29288.1"/>
    <property type="molecule type" value="Genomic_DNA"/>
</dbReference>
<dbReference type="AlphaFoldDB" id="C4G9J2"/>
<evidence type="ECO:0000313" key="2">
    <source>
        <dbReference type="Proteomes" id="UP000003494"/>
    </source>
</evidence>
<reference evidence="1" key="1">
    <citation type="submission" date="2009-04" db="EMBL/GenBank/DDBJ databases">
        <authorList>
            <person name="Weinstock G."/>
            <person name="Sodergren E."/>
            <person name="Clifton S."/>
            <person name="Fulton L."/>
            <person name="Fulton B."/>
            <person name="Courtney L."/>
            <person name="Fronick C."/>
            <person name="Harrison M."/>
            <person name="Strong C."/>
            <person name="Farmer C."/>
            <person name="Delahaunty K."/>
            <person name="Markovic C."/>
            <person name="Hall O."/>
            <person name="Minx P."/>
            <person name="Tomlinson C."/>
            <person name="Mitreva M."/>
            <person name="Nelson J."/>
            <person name="Hou S."/>
            <person name="Wollam A."/>
            <person name="Pepin K.H."/>
            <person name="Johnson M."/>
            <person name="Bhonagiri V."/>
            <person name="Nash W.E."/>
            <person name="Warren W."/>
            <person name="Chinwalla A."/>
            <person name="Mardis E.R."/>
            <person name="Wilson R.K."/>
        </authorList>
    </citation>
    <scope>NUCLEOTIDE SEQUENCE [LARGE SCALE GENOMIC DNA]</scope>
    <source>
        <strain evidence="1">DSM 14600</strain>
    </source>
</reference>
<gene>
    <name evidence="1" type="ORF">GCWU000342_00644</name>
</gene>
<protein>
    <submittedName>
        <fullName evidence="1">Uncharacterized protein</fullName>
    </submittedName>
</protein>
<keyword evidence="2" id="KW-1185">Reference proteome</keyword>
<evidence type="ECO:0000313" key="1">
    <source>
        <dbReference type="EMBL" id="EEP29288.1"/>
    </source>
</evidence>
<name>C4G9J2_9FIRM</name>